<evidence type="ECO:0000256" key="1">
    <source>
        <dbReference type="ARBA" id="ARBA00022679"/>
    </source>
</evidence>
<feature type="domain" description="Deacetylase sirtuin-type" evidence="5">
    <location>
        <begin position="1"/>
        <end position="224"/>
    </location>
</feature>
<dbReference type="Proteomes" id="UP000694569">
    <property type="component" value="Unplaced"/>
</dbReference>
<dbReference type="PROSITE" id="PS50305">
    <property type="entry name" value="SIRTUIN"/>
    <property type="match status" value="1"/>
</dbReference>
<dbReference type="InterPro" id="IPR050134">
    <property type="entry name" value="NAD-dep_sirtuin_deacylases"/>
</dbReference>
<keyword evidence="4" id="KW-0732">Signal</keyword>
<keyword evidence="2" id="KW-0520">NAD</keyword>
<feature type="binding site" evidence="3">
    <location>
        <position position="157"/>
    </location>
    <ligand>
        <name>Zn(2+)</name>
        <dbReference type="ChEBI" id="CHEBI:29105"/>
    </ligand>
</feature>
<evidence type="ECO:0000256" key="3">
    <source>
        <dbReference type="PROSITE-ProRule" id="PRU00236"/>
    </source>
</evidence>
<evidence type="ECO:0000313" key="7">
    <source>
        <dbReference type="Proteomes" id="UP000694569"/>
    </source>
</evidence>
<feature type="signal peptide" evidence="4">
    <location>
        <begin position="1"/>
        <end position="18"/>
    </location>
</feature>
<dbReference type="Pfam" id="PF02146">
    <property type="entry name" value="SIR2"/>
    <property type="match status" value="1"/>
</dbReference>
<sequence length="224" mass="24849">MLTCELLAASAFLLSGGGLFHFSEICGSTIPHAANQHSRNCIPIWCSLGMQFLFLPIRQPPCCPVIAGYSRNSIFRALKPSLILTITYNPRPFFTLARELYPGKYKPNIVHYFVRLLHDKGLLMRCYKQYIDGLEMIAGIPQRKLVEAHGTFSSAGCHLLQFFSCKGSSGKILDCIMNGWVPRCKTCSGVVKPDIDFPRADLLIVMGTSLKVTLPGLSFGLFVK</sequence>
<dbReference type="InterPro" id="IPR029035">
    <property type="entry name" value="DHS-like_NAD/FAD-binding_dom"/>
</dbReference>
<feature type="binding site" evidence="3">
    <location>
        <position position="187"/>
    </location>
    <ligand>
        <name>Zn(2+)</name>
        <dbReference type="ChEBI" id="CHEBI:29105"/>
    </ligand>
</feature>
<keyword evidence="3" id="KW-0479">Metal-binding</keyword>
<dbReference type="InterPro" id="IPR026590">
    <property type="entry name" value="Ssirtuin_cat_dom"/>
</dbReference>
<dbReference type="Ensembl" id="ENSLLET00000044230.1">
    <property type="protein sequence ID" value="ENSLLEP00000042530.1"/>
    <property type="gene ID" value="ENSLLEG00000026937.1"/>
</dbReference>
<dbReference type="PANTHER" id="PTHR11085:SF7">
    <property type="entry name" value="NAD-DEPENDENT PROTEIN DEACETYLASE"/>
    <property type="match status" value="1"/>
</dbReference>
<evidence type="ECO:0000256" key="2">
    <source>
        <dbReference type="ARBA" id="ARBA00023027"/>
    </source>
</evidence>
<accession>A0A8C5QS85</accession>
<keyword evidence="1" id="KW-0808">Transferase</keyword>
<dbReference type="PANTHER" id="PTHR11085">
    <property type="entry name" value="NAD-DEPENDENT PROTEIN DEACYLASE SIRTUIN-5, MITOCHONDRIAL-RELATED"/>
    <property type="match status" value="1"/>
</dbReference>
<feature type="binding site" evidence="3">
    <location>
        <position position="165"/>
    </location>
    <ligand>
        <name>Zn(2+)</name>
        <dbReference type="ChEBI" id="CHEBI:29105"/>
    </ligand>
</feature>
<evidence type="ECO:0000259" key="5">
    <source>
        <dbReference type="PROSITE" id="PS50305"/>
    </source>
</evidence>
<feature type="active site" description="Proton acceptor" evidence="3">
    <location>
        <position position="149"/>
    </location>
</feature>
<dbReference type="GO" id="GO:0070403">
    <property type="term" value="F:NAD+ binding"/>
    <property type="evidence" value="ECO:0007669"/>
    <property type="project" value="InterPro"/>
</dbReference>
<organism evidence="6 7">
    <name type="scientific">Leptobrachium leishanense</name>
    <name type="common">Leishan spiny toad</name>
    <dbReference type="NCBI Taxonomy" id="445787"/>
    <lineage>
        <taxon>Eukaryota</taxon>
        <taxon>Metazoa</taxon>
        <taxon>Chordata</taxon>
        <taxon>Craniata</taxon>
        <taxon>Vertebrata</taxon>
        <taxon>Euteleostomi</taxon>
        <taxon>Amphibia</taxon>
        <taxon>Batrachia</taxon>
        <taxon>Anura</taxon>
        <taxon>Pelobatoidea</taxon>
        <taxon>Megophryidae</taxon>
        <taxon>Leptobrachium</taxon>
    </lineage>
</organism>
<evidence type="ECO:0000256" key="4">
    <source>
        <dbReference type="SAM" id="SignalP"/>
    </source>
</evidence>
<dbReference type="Gene3D" id="3.30.1600.10">
    <property type="entry name" value="SIR2/SIRT2 'Small Domain"/>
    <property type="match status" value="1"/>
</dbReference>
<reference evidence="6" key="2">
    <citation type="submission" date="2025-09" db="UniProtKB">
        <authorList>
            <consortium name="Ensembl"/>
        </authorList>
    </citation>
    <scope>IDENTIFICATION</scope>
</reference>
<dbReference type="GO" id="GO:0046872">
    <property type="term" value="F:metal ion binding"/>
    <property type="evidence" value="ECO:0007669"/>
    <property type="project" value="UniProtKB-KW"/>
</dbReference>
<keyword evidence="7" id="KW-1185">Reference proteome</keyword>
<feature type="binding site" evidence="3">
    <location>
        <position position="184"/>
    </location>
    <ligand>
        <name>Zn(2+)</name>
        <dbReference type="ChEBI" id="CHEBI:29105"/>
    </ligand>
</feature>
<reference evidence="6" key="1">
    <citation type="submission" date="2025-08" db="UniProtKB">
        <authorList>
            <consortium name="Ensembl"/>
        </authorList>
    </citation>
    <scope>IDENTIFICATION</scope>
</reference>
<evidence type="ECO:0000313" key="6">
    <source>
        <dbReference type="Ensembl" id="ENSLLEP00000042530.1"/>
    </source>
</evidence>
<dbReference type="GO" id="GO:0005634">
    <property type="term" value="C:nucleus"/>
    <property type="evidence" value="ECO:0007669"/>
    <property type="project" value="TreeGrafter"/>
</dbReference>
<feature type="chain" id="PRO_5034716427" description="Deacetylase sirtuin-type domain-containing protein" evidence="4">
    <location>
        <begin position="19"/>
        <end position="224"/>
    </location>
</feature>
<dbReference type="InterPro" id="IPR026591">
    <property type="entry name" value="Sirtuin_cat_small_dom_sf"/>
</dbReference>
<protein>
    <recommendedName>
        <fullName evidence="5">Deacetylase sirtuin-type domain-containing protein</fullName>
    </recommendedName>
</protein>
<keyword evidence="3" id="KW-0862">Zinc</keyword>
<dbReference type="Gene3D" id="3.40.50.1220">
    <property type="entry name" value="TPP-binding domain"/>
    <property type="match status" value="1"/>
</dbReference>
<proteinExistence type="predicted"/>
<dbReference type="InterPro" id="IPR003000">
    <property type="entry name" value="Sirtuin"/>
</dbReference>
<dbReference type="AlphaFoldDB" id="A0A8C5QS85"/>
<name>A0A8C5QS85_9ANUR</name>
<dbReference type="GeneTree" id="ENSGT00940000165765"/>
<dbReference type="SUPFAM" id="SSF52467">
    <property type="entry name" value="DHS-like NAD/FAD-binding domain"/>
    <property type="match status" value="1"/>
</dbReference>
<dbReference type="GO" id="GO:0017136">
    <property type="term" value="F:histone deacetylase activity, NAD-dependent"/>
    <property type="evidence" value="ECO:0007669"/>
    <property type="project" value="TreeGrafter"/>
</dbReference>